<dbReference type="Proteomes" id="UP000268007">
    <property type="component" value="Unassembled WGS sequence"/>
</dbReference>
<evidence type="ECO:0000313" key="2">
    <source>
        <dbReference type="EMBL" id="RKR81377.1"/>
    </source>
</evidence>
<comment type="caution">
    <text evidence="2">The sequence shown here is derived from an EMBL/GenBank/DDBJ whole genome shotgun (WGS) entry which is preliminary data.</text>
</comment>
<dbReference type="PANTHER" id="PTHR40112:SF1">
    <property type="entry name" value="H2HPP ISOMERASE"/>
    <property type="match status" value="1"/>
</dbReference>
<dbReference type="SUPFAM" id="SSF51182">
    <property type="entry name" value="RmlC-like cupins"/>
    <property type="match status" value="1"/>
</dbReference>
<dbReference type="CDD" id="cd02238">
    <property type="entry name" value="cupin_KdgF"/>
    <property type="match status" value="1"/>
</dbReference>
<feature type="domain" description="Cupin type-2" evidence="1">
    <location>
        <begin position="37"/>
        <end position="99"/>
    </location>
</feature>
<name>A0A495IXF0_9SPHI</name>
<dbReference type="AlphaFoldDB" id="A0A495IXF0"/>
<dbReference type="EMBL" id="RBKU01000001">
    <property type="protein sequence ID" value="RKR81377.1"/>
    <property type="molecule type" value="Genomic_DNA"/>
</dbReference>
<dbReference type="RefSeq" id="WP_162847001.1">
    <property type="nucleotide sequence ID" value="NZ_RBKU01000001.1"/>
</dbReference>
<accession>A0A495IXF0</accession>
<reference evidence="2 3" key="1">
    <citation type="submission" date="2018-10" db="EMBL/GenBank/DDBJ databases">
        <title>Genomic Encyclopedia of Archaeal and Bacterial Type Strains, Phase II (KMG-II): from individual species to whole genera.</title>
        <authorList>
            <person name="Goeker M."/>
        </authorList>
    </citation>
    <scope>NUCLEOTIDE SEQUENCE [LARGE SCALE GENOMIC DNA]</scope>
    <source>
        <strain evidence="2 3">DSM 18602</strain>
    </source>
</reference>
<keyword evidence="3" id="KW-1185">Reference proteome</keyword>
<evidence type="ECO:0000259" key="1">
    <source>
        <dbReference type="Pfam" id="PF07883"/>
    </source>
</evidence>
<gene>
    <name evidence="2" type="ORF">BDD43_1523</name>
</gene>
<dbReference type="InterPro" id="IPR013096">
    <property type="entry name" value="Cupin_2"/>
</dbReference>
<dbReference type="Pfam" id="PF07883">
    <property type="entry name" value="Cupin_2"/>
    <property type="match status" value="1"/>
</dbReference>
<sequence>MAANIFQSFTDIPVKETIAGFYSQFIHTETNTINFIEILAGCLVPLHQHVHQQCSFVLEGRFEMTVDNQTRILAPGLFAIIPPNAIHGGTAITNCKLIDLFTPVREDYKNF</sequence>
<dbReference type="Gene3D" id="2.60.120.10">
    <property type="entry name" value="Jelly Rolls"/>
    <property type="match status" value="1"/>
</dbReference>
<dbReference type="InterPro" id="IPR014710">
    <property type="entry name" value="RmlC-like_jellyroll"/>
</dbReference>
<dbReference type="InterPro" id="IPR011051">
    <property type="entry name" value="RmlC_Cupin_sf"/>
</dbReference>
<protein>
    <recommendedName>
        <fullName evidence="1">Cupin type-2 domain-containing protein</fullName>
    </recommendedName>
</protein>
<dbReference type="PANTHER" id="PTHR40112">
    <property type="entry name" value="H2HPP ISOMERASE"/>
    <property type="match status" value="1"/>
</dbReference>
<dbReference type="InterPro" id="IPR052535">
    <property type="entry name" value="Bacilysin_H2HPP_isomerase"/>
</dbReference>
<evidence type="ECO:0000313" key="3">
    <source>
        <dbReference type="Proteomes" id="UP000268007"/>
    </source>
</evidence>
<organism evidence="2 3">
    <name type="scientific">Mucilaginibacter gracilis</name>
    <dbReference type="NCBI Taxonomy" id="423350"/>
    <lineage>
        <taxon>Bacteria</taxon>
        <taxon>Pseudomonadati</taxon>
        <taxon>Bacteroidota</taxon>
        <taxon>Sphingobacteriia</taxon>
        <taxon>Sphingobacteriales</taxon>
        <taxon>Sphingobacteriaceae</taxon>
        <taxon>Mucilaginibacter</taxon>
    </lineage>
</organism>
<proteinExistence type="predicted"/>